<name>A0A7J9IF70_9ROSI</name>
<gene>
    <name evidence="1" type="ORF">Gohar_028182</name>
</gene>
<organism evidence="1 2">
    <name type="scientific">Gossypium harknessii</name>
    <dbReference type="NCBI Taxonomy" id="34285"/>
    <lineage>
        <taxon>Eukaryota</taxon>
        <taxon>Viridiplantae</taxon>
        <taxon>Streptophyta</taxon>
        <taxon>Embryophyta</taxon>
        <taxon>Tracheophyta</taxon>
        <taxon>Spermatophyta</taxon>
        <taxon>Magnoliopsida</taxon>
        <taxon>eudicotyledons</taxon>
        <taxon>Gunneridae</taxon>
        <taxon>Pentapetalae</taxon>
        <taxon>rosids</taxon>
        <taxon>malvids</taxon>
        <taxon>Malvales</taxon>
        <taxon>Malvaceae</taxon>
        <taxon>Malvoideae</taxon>
        <taxon>Gossypium</taxon>
    </lineage>
</organism>
<dbReference type="EMBL" id="JABFAD010351037">
    <property type="protein sequence ID" value="MBA0820757.1"/>
    <property type="molecule type" value="Genomic_DNA"/>
</dbReference>
<reference evidence="1 2" key="1">
    <citation type="journal article" date="2019" name="Genome Biol. Evol.">
        <title>Insights into the evolution of the New World diploid cottons (Gossypium, subgenus Houzingenia) based on genome sequencing.</title>
        <authorList>
            <person name="Grover C.E."/>
            <person name="Arick M.A. 2nd"/>
            <person name="Thrash A."/>
            <person name="Conover J.L."/>
            <person name="Sanders W.S."/>
            <person name="Peterson D.G."/>
            <person name="Frelichowski J.E."/>
            <person name="Scheffler J.A."/>
            <person name="Scheffler B.E."/>
            <person name="Wendel J.F."/>
        </authorList>
    </citation>
    <scope>NUCLEOTIDE SEQUENCE [LARGE SCALE GENOMIC DNA]</scope>
    <source>
        <strain evidence="1">0</strain>
        <tissue evidence="1">Leaf</tissue>
    </source>
</reference>
<evidence type="ECO:0000313" key="1">
    <source>
        <dbReference type="EMBL" id="MBA0820757.1"/>
    </source>
</evidence>
<dbReference type="AlphaFoldDB" id="A0A7J9IF70"/>
<comment type="caution">
    <text evidence="1">The sequence shown here is derived from an EMBL/GenBank/DDBJ whole genome shotgun (WGS) entry which is preliminary data.</text>
</comment>
<proteinExistence type="predicted"/>
<keyword evidence="2" id="KW-1185">Reference proteome</keyword>
<protein>
    <submittedName>
        <fullName evidence="1">Uncharacterized protein</fullName>
    </submittedName>
</protein>
<accession>A0A7J9IF70</accession>
<evidence type="ECO:0000313" key="2">
    <source>
        <dbReference type="Proteomes" id="UP000593560"/>
    </source>
</evidence>
<sequence length="54" mass="6397">MVDNSSSDESDDEREKKEILQCMKSFNQLFHVAHSFVQLYYENCILKQPCINLK</sequence>
<dbReference type="Proteomes" id="UP000593560">
    <property type="component" value="Unassembled WGS sequence"/>
</dbReference>